<dbReference type="Proteomes" id="UP000320776">
    <property type="component" value="Chromosome"/>
</dbReference>
<dbReference type="OrthoDB" id="8450910at2"/>
<gene>
    <name evidence="2" type="ORF">SPTER_41390</name>
</gene>
<evidence type="ECO:0000259" key="1">
    <source>
        <dbReference type="Pfam" id="PF13619"/>
    </source>
</evidence>
<dbReference type="InterPro" id="IPR025309">
    <property type="entry name" value="KTSC_dom"/>
</dbReference>
<protein>
    <submittedName>
        <fullName evidence="2">KTSC domain protein</fullName>
    </submittedName>
</protein>
<evidence type="ECO:0000313" key="3">
    <source>
        <dbReference type="Proteomes" id="UP000320776"/>
    </source>
</evidence>
<keyword evidence="3" id="KW-1185">Reference proteome</keyword>
<feature type="domain" description="KTSC" evidence="1">
    <location>
        <begin position="7"/>
        <end position="67"/>
    </location>
</feature>
<dbReference type="AlphaFoldDB" id="A0A517DZD0"/>
<organism evidence="2 3">
    <name type="scientific">Sporomusa termitida</name>
    <dbReference type="NCBI Taxonomy" id="2377"/>
    <lineage>
        <taxon>Bacteria</taxon>
        <taxon>Bacillati</taxon>
        <taxon>Bacillota</taxon>
        <taxon>Negativicutes</taxon>
        <taxon>Selenomonadales</taxon>
        <taxon>Sporomusaceae</taxon>
        <taxon>Sporomusa</taxon>
    </lineage>
</organism>
<dbReference type="KEGG" id="sted:SPTER_41390"/>
<proteinExistence type="predicted"/>
<dbReference type="RefSeq" id="WP_144352070.1">
    <property type="nucleotide sequence ID" value="NZ_CP036259.1"/>
</dbReference>
<dbReference type="Pfam" id="PF13619">
    <property type="entry name" value="KTSC"/>
    <property type="match status" value="1"/>
</dbReference>
<reference evidence="2 3" key="1">
    <citation type="submission" date="2019-02" db="EMBL/GenBank/DDBJ databases">
        <title>Closed genome of Sporomusa termitida DSM 4440.</title>
        <authorList>
            <person name="Poehlein A."/>
            <person name="Daniel R."/>
        </authorList>
    </citation>
    <scope>NUCLEOTIDE SEQUENCE [LARGE SCALE GENOMIC DNA]</scope>
    <source>
        <strain evidence="2 3">DSM 4440</strain>
    </source>
</reference>
<dbReference type="EMBL" id="CP036259">
    <property type="protein sequence ID" value="QDR82709.1"/>
    <property type="molecule type" value="Genomic_DNA"/>
</dbReference>
<accession>A0A517DZD0</accession>
<sequence>MSWIIASSTTVARFRYHLETQILEIEFKSGTVYRYFDVPSIVYKNFVNQVDSGGSAGQYFNAHIRGCFRYARV</sequence>
<evidence type="ECO:0000313" key="2">
    <source>
        <dbReference type="EMBL" id="QDR82709.1"/>
    </source>
</evidence>
<name>A0A517DZD0_9FIRM</name>